<dbReference type="Proteomes" id="UP000317209">
    <property type="component" value="Unassembled WGS sequence"/>
</dbReference>
<dbReference type="EMBL" id="VFOX01000001">
    <property type="protein sequence ID" value="TQL84741.1"/>
    <property type="molecule type" value="Genomic_DNA"/>
</dbReference>
<dbReference type="Pfam" id="PF22725">
    <property type="entry name" value="GFO_IDH_MocA_C3"/>
    <property type="match status" value="1"/>
</dbReference>
<organism evidence="5 6">
    <name type="scientific">Microbacterium saperdae</name>
    <dbReference type="NCBI Taxonomy" id="69368"/>
    <lineage>
        <taxon>Bacteria</taxon>
        <taxon>Bacillati</taxon>
        <taxon>Actinomycetota</taxon>
        <taxon>Actinomycetes</taxon>
        <taxon>Micrococcales</taxon>
        <taxon>Microbacteriaceae</taxon>
        <taxon>Microbacterium</taxon>
    </lineage>
</organism>
<gene>
    <name evidence="5" type="ORF">FB560_0333</name>
</gene>
<dbReference type="InterPro" id="IPR055170">
    <property type="entry name" value="GFO_IDH_MocA-like_dom"/>
</dbReference>
<evidence type="ECO:0000259" key="3">
    <source>
        <dbReference type="Pfam" id="PF01408"/>
    </source>
</evidence>
<feature type="domain" description="GFO/IDH/MocA-like oxidoreductase" evidence="4">
    <location>
        <begin position="128"/>
        <end position="265"/>
    </location>
</feature>
<reference evidence="5 6" key="1">
    <citation type="submission" date="2019-06" db="EMBL/GenBank/DDBJ databases">
        <title>Sequencing the genomes of 1000 actinobacteria strains.</title>
        <authorList>
            <person name="Klenk H.-P."/>
        </authorList>
    </citation>
    <scope>NUCLEOTIDE SEQUENCE [LARGE SCALE GENOMIC DNA]</scope>
    <source>
        <strain evidence="5 6">DSM 20169</strain>
    </source>
</reference>
<evidence type="ECO:0000313" key="6">
    <source>
        <dbReference type="Proteomes" id="UP000317209"/>
    </source>
</evidence>
<keyword evidence="2" id="KW-0520">NAD</keyword>
<comment type="caution">
    <text evidence="5">The sequence shown here is derived from an EMBL/GenBank/DDBJ whole genome shotgun (WGS) entry which is preliminary data.</text>
</comment>
<dbReference type="PANTHER" id="PTHR43818">
    <property type="entry name" value="BCDNA.GH03377"/>
    <property type="match status" value="1"/>
</dbReference>
<dbReference type="SUPFAM" id="SSF55347">
    <property type="entry name" value="Glyceraldehyde-3-phosphate dehydrogenase-like, C-terminal domain"/>
    <property type="match status" value="1"/>
</dbReference>
<dbReference type="InterPro" id="IPR050463">
    <property type="entry name" value="Gfo/Idh/MocA_oxidrdct_glycsds"/>
</dbReference>
<sequence>MRVGVIGAGSWSTAVHLPALAAADDVEIVIISSRERDTAERIGSLFSVAQTTTDWRDVTDAGLDAIVVSSPPNAHEEQVVAALRSGAHTLCEKPMALTSAGAQAMLEASVAAERGLLVGFGWPFSALFARAKQALDADRIGSIEHVEVRLHANVRELLTGTAELDWQQGGIRSEQSTYRDPAVSGGGALTTTLSHGLGMLSWLTGQSLDRVFATPGRNADPLDLHLAVAGELADGAGVAISCASTSARSPGVGWQLALVGSAGELLLDFAERTLRIDGARAEVIRLSEDEAANRPESPTRALIEVARGGEVPAGASGRLGALVVATTEAIAESMRTRVPVVVDRHGLPASGW</sequence>
<evidence type="ECO:0000256" key="2">
    <source>
        <dbReference type="ARBA" id="ARBA00023027"/>
    </source>
</evidence>
<evidence type="ECO:0000256" key="1">
    <source>
        <dbReference type="ARBA" id="ARBA00023002"/>
    </source>
</evidence>
<name>A0A543BIW8_9MICO</name>
<keyword evidence="1" id="KW-0560">Oxidoreductase</keyword>
<dbReference type="SUPFAM" id="SSF51735">
    <property type="entry name" value="NAD(P)-binding Rossmann-fold domains"/>
    <property type="match status" value="1"/>
</dbReference>
<dbReference type="GO" id="GO:0000166">
    <property type="term" value="F:nucleotide binding"/>
    <property type="evidence" value="ECO:0007669"/>
    <property type="project" value="InterPro"/>
</dbReference>
<dbReference type="GO" id="GO:0016491">
    <property type="term" value="F:oxidoreductase activity"/>
    <property type="evidence" value="ECO:0007669"/>
    <property type="project" value="UniProtKB-KW"/>
</dbReference>
<evidence type="ECO:0000259" key="4">
    <source>
        <dbReference type="Pfam" id="PF22725"/>
    </source>
</evidence>
<keyword evidence="6" id="KW-1185">Reference proteome</keyword>
<proteinExistence type="predicted"/>
<dbReference type="Gene3D" id="3.30.360.10">
    <property type="entry name" value="Dihydrodipicolinate Reductase, domain 2"/>
    <property type="match status" value="1"/>
</dbReference>
<dbReference type="PANTHER" id="PTHR43818:SF11">
    <property type="entry name" value="BCDNA.GH03377"/>
    <property type="match status" value="1"/>
</dbReference>
<evidence type="ECO:0000313" key="5">
    <source>
        <dbReference type="EMBL" id="TQL84741.1"/>
    </source>
</evidence>
<dbReference type="Pfam" id="PF01408">
    <property type="entry name" value="GFO_IDH_MocA"/>
    <property type="match status" value="1"/>
</dbReference>
<protein>
    <submittedName>
        <fullName evidence="5">Putative dehydrogenase</fullName>
    </submittedName>
</protein>
<dbReference type="InterPro" id="IPR036291">
    <property type="entry name" value="NAD(P)-bd_dom_sf"/>
</dbReference>
<dbReference type="AlphaFoldDB" id="A0A543BIW8"/>
<dbReference type="Gene3D" id="3.40.50.720">
    <property type="entry name" value="NAD(P)-binding Rossmann-like Domain"/>
    <property type="match status" value="1"/>
</dbReference>
<feature type="domain" description="Gfo/Idh/MocA-like oxidoreductase N-terminal" evidence="3">
    <location>
        <begin position="1"/>
        <end position="119"/>
    </location>
</feature>
<accession>A0A543BIW8</accession>
<dbReference type="InterPro" id="IPR000683">
    <property type="entry name" value="Gfo/Idh/MocA-like_OxRdtase_N"/>
</dbReference>